<proteinExistence type="predicted"/>
<dbReference type="RefSeq" id="WP_006552221.1">
    <property type="nucleotide sequence ID" value="NZ_CP022915.1"/>
</dbReference>
<keyword evidence="4" id="KW-1185">Reference proteome</keyword>
<dbReference type="Gene3D" id="3.30.429.10">
    <property type="entry name" value="Macrophage Migration Inhibitory Factor"/>
    <property type="match status" value="1"/>
</dbReference>
<feature type="domain" description="4-oxalocrotonate tautomerase-like" evidence="2">
    <location>
        <begin position="2"/>
        <end position="61"/>
    </location>
</feature>
<evidence type="ECO:0000313" key="3">
    <source>
        <dbReference type="EMBL" id="QOV98442.1"/>
    </source>
</evidence>
<dbReference type="GO" id="GO:0016853">
    <property type="term" value="F:isomerase activity"/>
    <property type="evidence" value="ECO:0007669"/>
    <property type="project" value="UniProtKB-KW"/>
</dbReference>
<accession>A0A419Z3C3</accession>
<dbReference type="InterPro" id="IPR014347">
    <property type="entry name" value="Tautomerase/MIF_sf"/>
</dbReference>
<reference evidence="3 4" key="1">
    <citation type="submission" date="2020-10" db="EMBL/GenBank/DDBJ databases">
        <title>Whole genome sequence of oil-degrading bacteria Rhodococcus pyridinivorans strain 5Ap.</title>
        <authorList>
            <person name="Akhremchuk A.E."/>
            <person name="Valentovich L.N."/>
            <person name="Charniauskaya M.I."/>
            <person name="Bukliarevich H.A."/>
            <person name="Titok M.A."/>
        </authorList>
    </citation>
    <scope>NUCLEOTIDE SEQUENCE [LARGE SCALE GENOMIC DNA]</scope>
    <source>
        <strain evidence="3 4">5Ap</strain>
    </source>
</reference>
<dbReference type="AlphaFoldDB" id="A0A419Z3C3"/>
<sequence length="65" mass="7180">MPYIEASFFEERFSETKFSGEMVAALTEAVSSILGEEIGSETTVVLHGVPRERWGHGGRTMEKSS</sequence>
<protein>
    <submittedName>
        <fullName evidence="3">Tautomerase family protein</fullName>
    </submittedName>
</protein>
<evidence type="ECO:0000313" key="4">
    <source>
        <dbReference type="Proteomes" id="UP000593818"/>
    </source>
</evidence>
<organism evidence="3 4">
    <name type="scientific">Rhodococcus pyridinivorans</name>
    <dbReference type="NCBI Taxonomy" id="103816"/>
    <lineage>
        <taxon>Bacteria</taxon>
        <taxon>Bacillati</taxon>
        <taxon>Actinomycetota</taxon>
        <taxon>Actinomycetes</taxon>
        <taxon>Mycobacteriales</taxon>
        <taxon>Nocardiaceae</taxon>
        <taxon>Rhodococcus</taxon>
    </lineage>
</organism>
<dbReference type="GeneID" id="83624567"/>
<dbReference type="SUPFAM" id="SSF55331">
    <property type="entry name" value="Tautomerase/MIF"/>
    <property type="match status" value="1"/>
</dbReference>
<dbReference type="Proteomes" id="UP000593818">
    <property type="component" value="Chromosome"/>
</dbReference>
<dbReference type="EMBL" id="CP063450">
    <property type="protein sequence ID" value="QOV98442.1"/>
    <property type="molecule type" value="Genomic_DNA"/>
</dbReference>
<gene>
    <name evidence="3" type="ORF">INP59_21885</name>
</gene>
<keyword evidence="1" id="KW-0413">Isomerase</keyword>
<dbReference type="Pfam" id="PF01361">
    <property type="entry name" value="Tautomerase"/>
    <property type="match status" value="1"/>
</dbReference>
<name>A0A419Z3C3_9NOCA</name>
<dbReference type="InterPro" id="IPR004370">
    <property type="entry name" value="4-OT-like_dom"/>
</dbReference>
<evidence type="ECO:0000256" key="1">
    <source>
        <dbReference type="ARBA" id="ARBA00023235"/>
    </source>
</evidence>
<evidence type="ECO:0000259" key="2">
    <source>
        <dbReference type="Pfam" id="PF01361"/>
    </source>
</evidence>